<sequence length="107" mass="11405">MTATISYAVRTIPDPRTILSYVLQYDGPGAPPGGHVPHHENHCHRRCNLSNIPANDDSAIARLAVATPGEAALEDSNDDSAIARLAVATPGEAALEESREPRIPCLR</sequence>
<proteinExistence type="predicted"/>
<evidence type="ECO:0000313" key="1">
    <source>
        <dbReference type="EMBL" id="KFD64673.1"/>
    </source>
</evidence>
<dbReference type="EMBL" id="KL367552">
    <property type="protein sequence ID" value="KFD64673.1"/>
    <property type="molecule type" value="Genomic_DNA"/>
</dbReference>
<protein>
    <submittedName>
        <fullName evidence="1">Uncharacterized protein</fullName>
    </submittedName>
</protein>
<dbReference type="Proteomes" id="UP000030758">
    <property type="component" value="Unassembled WGS sequence"/>
</dbReference>
<reference evidence="1" key="1">
    <citation type="journal article" date="2014" name="Nat. Genet.">
        <title>Genome and transcriptome of the porcine whipworm Trichuris suis.</title>
        <authorList>
            <person name="Jex A.R."/>
            <person name="Nejsum P."/>
            <person name="Schwarz E.M."/>
            <person name="Hu L."/>
            <person name="Young N.D."/>
            <person name="Hall R.S."/>
            <person name="Korhonen P.K."/>
            <person name="Liao S."/>
            <person name="Thamsborg S."/>
            <person name="Xia J."/>
            <person name="Xu P."/>
            <person name="Wang S."/>
            <person name="Scheerlinck J.P."/>
            <person name="Hofmann A."/>
            <person name="Sternberg P.W."/>
            <person name="Wang J."/>
            <person name="Gasser R.B."/>
        </authorList>
    </citation>
    <scope>NUCLEOTIDE SEQUENCE [LARGE SCALE GENOMIC DNA]</scope>
    <source>
        <strain evidence="1">DCEP-RM93F</strain>
    </source>
</reference>
<gene>
    <name evidence="1" type="ORF">M514_23131</name>
</gene>
<accession>A0A085N5C7</accession>
<name>A0A085N5C7_9BILA</name>
<dbReference type="AlphaFoldDB" id="A0A085N5C7"/>
<organism evidence="1">
    <name type="scientific">Trichuris suis</name>
    <name type="common">pig whipworm</name>
    <dbReference type="NCBI Taxonomy" id="68888"/>
    <lineage>
        <taxon>Eukaryota</taxon>
        <taxon>Metazoa</taxon>
        <taxon>Ecdysozoa</taxon>
        <taxon>Nematoda</taxon>
        <taxon>Enoplea</taxon>
        <taxon>Dorylaimia</taxon>
        <taxon>Trichinellida</taxon>
        <taxon>Trichuridae</taxon>
        <taxon>Trichuris</taxon>
    </lineage>
</organism>